<feature type="transmembrane region" description="Helical" evidence="9">
    <location>
        <begin position="72"/>
        <end position="93"/>
    </location>
</feature>
<dbReference type="STRING" id="91360.SAMN05660330_03233"/>
<keyword evidence="5 9" id="KW-0812">Transmembrane</keyword>
<evidence type="ECO:0000313" key="11">
    <source>
        <dbReference type="EMBL" id="SDP57219.1"/>
    </source>
</evidence>
<dbReference type="GO" id="GO:0015740">
    <property type="term" value="P:C4-dicarboxylate transport"/>
    <property type="evidence" value="ECO:0007669"/>
    <property type="project" value="TreeGrafter"/>
</dbReference>
<evidence type="ECO:0000256" key="2">
    <source>
        <dbReference type="ARBA" id="ARBA00022448"/>
    </source>
</evidence>
<dbReference type="GO" id="GO:0022857">
    <property type="term" value="F:transmembrane transporter activity"/>
    <property type="evidence" value="ECO:0007669"/>
    <property type="project" value="TreeGrafter"/>
</dbReference>
<feature type="domain" description="Tripartite ATP-independent periplasmic transporters DctQ component" evidence="10">
    <location>
        <begin position="10"/>
        <end position="138"/>
    </location>
</feature>
<keyword evidence="6 9" id="KW-1133">Transmembrane helix</keyword>
<dbReference type="Pfam" id="PF04290">
    <property type="entry name" value="DctQ"/>
    <property type="match status" value="1"/>
</dbReference>
<dbReference type="InterPro" id="IPR007387">
    <property type="entry name" value="TRAP_DctQ"/>
</dbReference>
<gene>
    <name evidence="11" type="ORF">SAMN05660330_03233</name>
</gene>
<protein>
    <submittedName>
        <fullName evidence="11">TRAP-type C4-dicarboxylate transport system, small permease component</fullName>
    </submittedName>
</protein>
<keyword evidence="12" id="KW-1185">Reference proteome</keyword>
<comment type="subcellular location">
    <subcellularLocation>
        <location evidence="1">Cell inner membrane</location>
        <topology evidence="1">Multi-pass membrane protein</topology>
    </subcellularLocation>
</comment>
<dbReference type="Proteomes" id="UP000199073">
    <property type="component" value="Unassembled WGS sequence"/>
</dbReference>
<reference evidence="11 12" key="1">
    <citation type="submission" date="2016-10" db="EMBL/GenBank/DDBJ databases">
        <authorList>
            <person name="de Groot N.N."/>
        </authorList>
    </citation>
    <scope>NUCLEOTIDE SEQUENCE [LARGE SCALE GENOMIC DNA]</scope>
    <source>
        <strain evidence="11 12">DSM 12130</strain>
    </source>
</reference>
<evidence type="ECO:0000256" key="5">
    <source>
        <dbReference type="ARBA" id="ARBA00022692"/>
    </source>
</evidence>
<dbReference type="PANTHER" id="PTHR35011">
    <property type="entry name" value="2,3-DIKETO-L-GULONATE TRAP TRANSPORTER SMALL PERMEASE PROTEIN YIAM"/>
    <property type="match status" value="1"/>
</dbReference>
<evidence type="ECO:0000256" key="1">
    <source>
        <dbReference type="ARBA" id="ARBA00004429"/>
    </source>
</evidence>
<evidence type="ECO:0000259" key="10">
    <source>
        <dbReference type="Pfam" id="PF04290"/>
    </source>
</evidence>
<dbReference type="AlphaFoldDB" id="A0A1H0TTD3"/>
<dbReference type="GO" id="GO:0005886">
    <property type="term" value="C:plasma membrane"/>
    <property type="evidence" value="ECO:0007669"/>
    <property type="project" value="UniProtKB-SubCell"/>
</dbReference>
<organism evidence="11 12">
    <name type="scientific">Desulforhopalus singaporensis</name>
    <dbReference type="NCBI Taxonomy" id="91360"/>
    <lineage>
        <taxon>Bacteria</taxon>
        <taxon>Pseudomonadati</taxon>
        <taxon>Thermodesulfobacteriota</taxon>
        <taxon>Desulfobulbia</taxon>
        <taxon>Desulfobulbales</taxon>
        <taxon>Desulfocapsaceae</taxon>
        <taxon>Desulforhopalus</taxon>
    </lineage>
</organism>
<evidence type="ECO:0000256" key="6">
    <source>
        <dbReference type="ARBA" id="ARBA00022989"/>
    </source>
</evidence>
<keyword evidence="3" id="KW-1003">Cell membrane</keyword>
<sequence>MLSVMLVAVICLACTQIVLRTVFESGFVWLDPLLRYLVLWCGLLGAVTATAKGKHIALDLVGSRFPDRVAPFLSLVTHLFSCCASAGLTLAGWLFLRNEFEYGGTGPLTLPLWLWNTIFPFAFGLITVKYFLLIILQLKAISHLFTQRGGDRS</sequence>
<evidence type="ECO:0000256" key="9">
    <source>
        <dbReference type="SAM" id="Phobius"/>
    </source>
</evidence>
<name>A0A1H0TTD3_9BACT</name>
<evidence type="ECO:0000256" key="4">
    <source>
        <dbReference type="ARBA" id="ARBA00022519"/>
    </source>
</evidence>
<comment type="similarity">
    <text evidence="8">Belongs to the TRAP transporter small permease family.</text>
</comment>
<feature type="transmembrane region" description="Helical" evidence="9">
    <location>
        <begin position="36"/>
        <end position="51"/>
    </location>
</feature>
<evidence type="ECO:0000256" key="7">
    <source>
        <dbReference type="ARBA" id="ARBA00023136"/>
    </source>
</evidence>
<proteinExistence type="inferred from homology"/>
<dbReference type="InterPro" id="IPR055348">
    <property type="entry name" value="DctQ"/>
</dbReference>
<evidence type="ECO:0000256" key="3">
    <source>
        <dbReference type="ARBA" id="ARBA00022475"/>
    </source>
</evidence>
<keyword evidence="2" id="KW-0813">Transport</keyword>
<dbReference type="EMBL" id="FNJI01000026">
    <property type="protein sequence ID" value="SDP57219.1"/>
    <property type="molecule type" value="Genomic_DNA"/>
</dbReference>
<keyword evidence="7 9" id="KW-0472">Membrane</keyword>
<dbReference type="PANTHER" id="PTHR35011:SF2">
    <property type="entry name" value="2,3-DIKETO-L-GULONATE TRAP TRANSPORTER SMALL PERMEASE PROTEIN YIAM"/>
    <property type="match status" value="1"/>
</dbReference>
<evidence type="ECO:0000313" key="12">
    <source>
        <dbReference type="Proteomes" id="UP000199073"/>
    </source>
</evidence>
<feature type="transmembrane region" description="Helical" evidence="9">
    <location>
        <begin position="113"/>
        <end position="138"/>
    </location>
</feature>
<keyword evidence="4" id="KW-0997">Cell inner membrane</keyword>
<evidence type="ECO:0000256" key="8">
    <source>
        <dbReference type="ARBA" id="ARBA00038436"/>
    </source>
</evidence>
<accession>A0A1H0TTD3</accession>